<dbReference type="GO" id="GO:0006559">
    <property type="term" value="P:L-phenylalanine catabolic process"/>
    <property type="evidence" value="ECO:0007669"/>
    <property type="project" value="TreeGrafter"/>
</dbReference>
<dbReference type="PROSITE" id="PS50404">
    <property type="entry name" value="GST_NTER"/>
    <property type="match status" value="1"/>
</dbReference>
<dbReference type="GO" id="GO:0004364">
    <property type="term" value="F:glutathione transferase activity"/>
    <property type="evidence" value="ECO:0007669"/>
    <property type="project" value="TreeGrafter"/>
</dbReference>
<dbReference type="AlphaFoldDB" id="A0A917V5J5"/>
<evidence type="ECO:0000313" key="4">
    <source>
        <dbReference type="EMBL" id="GGK42942.1"/>
    </source>
</evidence>
<evidence type="ECO:0000259" key="3">
    <source>
        <dbReference type="PROSITE" id="PS50405"/>
    </source>
</evidence>
<feature type="domain" description="GST C-terminal" evidence="3">
    <location>
        <begin position="86"/>
        <end position="209"/>
    </location>
</feature>
<dbReference type="SUPFAM" id="SSF47616">
    <property type="entry name" value="GST C-terminal domain-like"/>
    <property type="match status" value="1"/>
</dbReference>
<keyword evidence="5" id="KW-1185">Reference proteome</keyword>
<accession>A0A917V5J5</accession>
<dbReference type="InterPro" id="IPR034333">
    <property type="entry name" value="GST_Zeta_N"/>
</dbReference>
<dbReference type="Pfam" id="PF13417">
    <property type="entry name" value="GST_N_3"/>
    <property type="match status" value="1"/>
</dbReference>
<dbReference type="SUPFAM" id="SSF52833">
    <property type="entry name" value="Thioredoxin-like"/>
    <property type="match status" value="1"/>
</dbReference>
<dbReference type="PROSITE" id="PS50405">
    <property type="entry name" value="GST_CTER"/>
    <property type="match status" value="1"/>
</dbReference>
<proteinExistence type="inferred from homology"/>
<gene>
    <name evidence="4" type="primary">maiA</name>
    <name evidence="4" type="ORF">GCM10011322_32500</name>
</gene>
<comment type="similarity">
    <text evidence="1">Belongs to the GST superfamily. Zeta family.</text>
</comment>
<dbReference type="GO" id="GO:0005737">
    <property type="term" value="C:cytoplasm"/>
    <property type="evidence" value="ECO:0007669"/>
    <property type="project" value="InterPro"/>
</dbReference>
<dbReference type="EMBL" id="BMMF01000010">
    <property type="protein sequence ID" value="GGK42942.1"/>
    <property type="molecule type" value="Genomic_DNA"/>
</dbReference>
<evidence type="ECO:0000259" key="2">
    <source>
        <dbReference type="PROSITE" id="PS50404"/>
    </source>
</evidence>
<dbReference type="InterPro" id="IPR004045">
    <property type="entry name" value="Glutathione_S-Trfase_N"/>
</dbReference>
<evidence type="ECO:0000313" key="5">
    <source>
        <dbReference type="Proteomes" id="UP000600449"/>
    </source>
</evidence>
<keyword evidence="4" id="KW-0413">Isomerase</keyword>
<dbReference type="SFLD" id="SFLDS00019">
    <property type="entry name" value="Glutathione_Transferase_(cytos"/>
    <property type="match status" value="1"/>
</dbReference>
<dbReference type="Gene3D" id="1.20.1050.10">
    <property type="match status" value="1"/>
</dbReference>
<dbReference type="InterPro" id="IPR036282">
    <property type="entry name" value="Glutathione-S-Trfase_C_sf"/>
</dbReference>
<dbReference type="Proteomes" id="UP000600449">
    <property type="component" value="Unassembled WGS sequence"/>
</dbReference>
<comment type="caution">
    <text evidence="4">The sequence shown here is derived from an EMBL/GenBank/DDBJ whole genome shotgun (WGS) entry which is preliminary data.</text>
</comment>
<dbReference type="PANTHER" id="PTHR42673">
    <property type="entry name" value="MALEYLACETOACETATE ISOMERASE"/>
    <property type="match status" value="1"/>
</dbReference>
<name>A0A917V5J5_9HYPH</name>
<dbReference type="SFLD" id="SFLDG00358">
    <property type="entry name" value="Main_(cytGST)"/>
    <property type="match status" value="1"/>
</dbReference>
<dbReference type="InterPro" id="IPR040079">
    <property type="entry name" value="Glutathione_S-Trfase"/>
</dbReference>
<dbReference type="RefSeq" id="WP_188914309.1">
    <property type="nucleotide sequence ID" value="NZ_BMMF01000010.1"/>
</dbReference>
<protein>
    <submittedName>
        <fullName evidence="4">Maleylacetoacetate isomerase</fullName>
    </submittedName>
</protein>
<sequence length="209" mass="22906">MKLYGYFRSSAAYRVRIALNLKGIAYEPVIVNLLKGDNKTDAYRALHPQAKVPTLETDEGDVLIQSPAILEWIEERYPEPSLLPGDAVARARIRAACAIVACDIHPLNNLPAMGWLRERLGADDAAVNAWYAHWITQGFAALERMIAPAPFAFGPQPTLADLHIVPQVFNARRFSVPLEAFPKIRAVDEACAAHPAFAAAAPQNQPDAT</sequence>
<dbReference type="NCBIfam" id="TIGR01262">
    <property type="entry name" value="maiA"/>
    <property type="match status" value="1"/>
</dbReference>
<organism evidence="4 5">
    <name type="scientific">Salinarimonas ramus</name>
    <dbReference type="NCBI Taxonomy" id="690164"/>
    <lineage>
        <taxon>Bacteria</taxon>
        <taxon>Pseudomonadati</taxon>
        <taxon>Pseudomonadota</taxon>
        <taxon>Alphaproteobacteria</taxon>
        <taxon>Hyphomicrobiales</taxon>
        <taxon>Salinarimonadaceae</taxon>
        <taxon>Salinarimonas</taxon>
    </lineage>
</organism>
<dbReference type="Gene3D" id="3.40.30.10">
    <property type="entry name" value="Glutaredoxin"/>
    <property type="match status" value="1"/>
</dbReference>
<dbReference type="GO" id="GO:0006749">
    <property type="term" value="P:glutathione metabolic process"/>
    <property type="evidence" value="ECO:0007669"/>
    <property type="project" value="TreeGrafter"/>
</dbReference>
<reference evidence="4 5" key="1">
    <citation type="journal article" date="2014" name="Int. J. Syst. Evol. Microbiol.">
        <title>Complete genome sequence of Corynebacterium casei LMG S-19264T (=DSM 44701T), isolated from a smear-ripened cheese.</title>
        <authorList>
            <consortium name="US DOE Joint Genome Institute (JGI-PGF)"/>
            <person name="Walter F."/>
            <person name="Albersmeier A."/>
            <person name="Kalinowski J."/>
            <person name="Ruckert C."/>
        </authorList>
    </citation>
    <scope>NUCLEOTIDE SEQUENCE [LARGE SCALE GENOMIC DNA]</scope>
    <source>
        <strain evidence="4 5">CGMCC 1.9161</strain>
    </source>
</reference>
<dbReference type="PANTHER" id="PTHR42673:SF21">
    <property type="entry name" value="GLUTATHIONE S-TRANSFERASE YFCF"/>
    <property type="match status" value="1"/>
</dbReference>
<dbReference type="InterPro" id="IPR010987">
    <property type="entry name" value="Glutathione-S-Trfase_C-like"/>
</dbReference>
<dbReference type="CDD" id="cd03042">
    <property type="entry name" value="GST_N_Zeta"/>
    <property type="match status" value="1"/>
</dbReference>
<feature type="domain" description="GST N-terminal" evidence="2">
    <location>
        <begin position="1"/>
        <end position="81"/>
    </location>
</feature>
<dbReference type="InterPro" id="IPR005955">
    <property type="entry name" value="GST_Zeta"/>
</dbReference>
<evidence type="ECO:0000256" key="1">
    <source>
        <dbReference type="ARBA" id="ARBA00010007"/>
    </source>
</evidence>
<dbReference type="InterPro" id="IPR036249">
    <property type="entry name" value="Thioredoxin-like_sf"/>
</dbReference>
<dbReference type="GO" id="GO:0016034">
    <property type="term" value="F:maleylacetoacetate isomerase activity"/>
    <property type="evidence" value="ECO:0007669"/>
    <property type="project" value="TreeGrafter"/>
</dbReference>